<dbReference type="RefSeq" id="WP_277863811.1">
    <property type="nucleotide sequence ID" value="NZ_JARRAG010000002.1"/>
</dbReference>
<keyword evidence="3" id="KW-1185">Reference proteome</keyword>
<comment type="caution">
    <text evidence="2">The sequence shown here is derived from an EMBL/GenBank/DDBJ whole genome shotgun (WGS) entry which is preliminary data.</text>
</comment>
<proteinExistence type="predicted"/>
<dbReference type="EMBL" id="JARRAG010000002">
    <property type="protein sequence ID" value="MDG3007533.1"/>
    <property type="molecule type" value="Genomic_DNA"/>
</dbReference>
<accession>A0ABT6FIW9</accession>
<keyword evidence="1" id="KW-0812">Transmembrane</keyword>
<name>A0ABT6FIW9_9BACT</name>
<evidence type="ECO:0000256" key="1">
    <source>
        <dbReference type="SAM" id="Phobius"/>
    </source>
</evidence>
<dbReference type="SUPFAM" id="SSF89550">
    <property type="entry name" value="PHP domain-like"/>
    <property type="match status" value="1"/>
</dbReference>
<evidence type="ECO:0000313" key="3">
    <source>
        <dbReference type="Proteomes" id="UP001216907"/>
    </source>
</evidence>
<protein>
    <submittedName>
        <fullName evidence="2">Histidinol phosphatase</fullName>
    </submittedName>
</protein>
<dbReference type="InterPro" id="IPR016195">
    <property type="entry name" value="Pol/histidinol_Pase-like"/>
</dbReference>
<dbReference type="Gene3D" id="3.20.20.140">
    <property type="entry name" value="Metal-dependent hydrolases"/>
    <property type="match status" value="1"/>
</dbReference>
<reference evidence="2 3" key="1">
    <citation type="submission" date="2023-03" db="EMBL/GenBank/DDBJ databases">
        <title>Paludisphaera mucosa sp. nov. a novel planctomycete from northern fen.</title>
        <authorList>
            <person name="Ivanova A."/>
        </authorList>
    </citation>
    <scope>NUCLEOTIDE SEQUENCE [LARGE SCALE GENOMIC DNA]</scope>
    <source>
        <strain evidence="2 3">Pla2</strain>
    </source>
</reference>
<keyword evidence="1" id="KW-0472">Membrane</keyword>
<dbReference type="Proteomes" id="UP001216907">
    <property type="component" value="Unassembled WGS sequence"/>
</dbReference>
<evidence type="ECO:0000313" key="2">
    <source>
        <dbReference type="EMBL" id="MDG3007533.1"/>
    </source>
</evidence>
<gene>
    <name evidence="2" type="ORF">PZE19_27540</name>
</gene>
<organism evidence="2 3">
    <name type="scientific">Paludisphaera mucosa</name>
    <dbReference type="NCBI Taxonomy" id="3030827"/>
    <lineage>
        <taxon>Bacteria</taxon>
        <taxon>Pseudomonadati</taxon>
        <taxon>Planctomycetota</taxon>
        <taxon>Planctomycetia</taxon>
        <taxon>Isosphaerales</taxon>
        <taxon>Isosphaeraceae</taxon>
        <taxon>Paludisphaera</taxon>
    </lineage>
</organism>
<keyword evidence="1" id="KW-1133">Transmembrane helix</keyword>
<feature type="transmembrane region" description="Helical" evidence="1">
    <location>
        <begin position="7"/>
        <end position="26"/>
    </location>
</feature>
<sequence>MHATKRLYWIAIAIATVVGGAAPPGLKRSPVERMATERLKATHDDVRAIRASRKPVEPSPGLIDHRAIFHAHAEDSAHTGGTRPEMLAEAKLAGVAAIFLSDHHRPPRDFFLDSWRGPRDGVLFVPGSEARGFLLCPTKSVLDKMEGPPSALLEAVRLDGGLAFLSHVEERPDHDMANLDGMEIYNRHADAKKDLAGVASLVLRLTDPAALRVLEDDLRRYPDELFGAQLTYPDDYLAKWDRETRAKRLTGVAANDCHHNQILIVKMVDPETVLVGTNVDRDDQMRRVSAKLRPGLREMTRGRAAGDVLARVDLDPYHRSFANVSTHLLAPEATESALREALRRGRAYVSHDWMCDPTGFRFDLIAEGKPVASMGDEIPYKPAGRIEARSPVPCKLRLVEGGRIVAEATGDRLEVGIEAPGAYRVEGCLTLDGEDRGWVYTNPIYVRAAPAQP</sequence>